<organism evidence="3 4">
    <name type="scientific">Polyporus arcularius HHB13444</name>
    <dbReference type="NCBI Taxonomy" id="1314778"/>
    <lineage>
        <taxon>Eukaryota</taxon>
        <taxon>Fungi</taxon>
        <taxon>Dikarya</taxon>
        <taxon>Basidiomycota</taxon>
        <taxon>Agaricomycotina</taxon>
        <taxon>Agaricomycetes</taxon>
        <taxon>Polyporales</taxon>
        <taxon>Polyporaceae</taxon>
        <taxon>Polyporus</taxon>
    </lineage>
</organism>
<feature type="region of interest" description="Disordered" evidence="1">
    <location>
        <begin position="72"/>
        <end position="91"/>
    </location>
</feature>
<dbReference type="AlphaFoldDB" id="A0A5C3NXW6"/>
<gene>
    <name evidence="3" type="ORF">K466DRAFT_607084</name>
</gene>
<evidence type="ECO:0000313" key="3">
    <source>
        <dbReference type="EMBL" id="TFK78333.1"/>
    </source>
</evidence>
<dbReference type="EMBL" id="ML212613">
    <property type="protein sequence ID" value="TFK78333.1"/>
    <property type="molecule type" value="Genomic_DNA"/>
</dbReference>
<evidence type="ECO:0000259" key="2">
    <source>
        <dbReference type="Pfam" id="PF01693"/>
    </source>
</evidence>
<reference evidence="3 4" key="1">
    <citation type="journal article" date="2019" name="Nat. Ecol. Evol.">
        <title>Megaphylogeny resolves global patterns of mushroom evolution.</title>
        <authorList>
            <person name="Varga T."/>
            <person name="Krizsan K."/>
            <person name="Foldi C."/>
            <person name="Dima B."/>
            <person name="Sanchez-Garcia M."/>
            <person name="Sanchez-Ramirez S."/>
            <person name="Szollosi G.J."/>
            <person name="Szarkandi J.G."/>
            <person name="Papp V."/>
            <person name="Albert L."/>
            <person name="Andreopoulos W."/>
            <person name="Angelini C."/>
            <person name="Antonin V."/>
            <person name="Barry K.W."/>
            <person name="Bougher N.L."/>
            <person name="Buchanan P."/>
            <person name="Buyck B."/>
            <person name="Bense V."/>
            <person name="Catcheside P."/>
            <person name="Chovatia M."/>
            <person name="Cooper J."/>
            <person name="Damon W."/>
            <person name="Desjardin D."/>
            <person name="Finy P."/>
            <person name="Geml J."/>
            <person name="Haridas S."/>
            <person name="Hughes K."/>
            <person name="Justo A."/>
            <person name="Karasinski D."/>
            <person name="Kautmanova I."/>
            <person name="Kiss B."/>
            <person name="Kocsube S."/>
            <person name="Kotiranta H."/>
            <person name="LaButti K.M."/>
            <person name="Lechner B.E."/>
            <person name="Liimatainen K."/>
            <person name="Lipzen A."/>
            <person name="Lukacs Z."/>
            <person name="Mihaltcheva S."/>
            <person name="Morgado L.N."/>
            <person name="Niskanen T."/>
            <person name="Noordeloos M.E."/>
            <person name="Ohm R.A."/>
            <person name="Ortiz-Santana B."/>
            <person name="Ovrebo C."/>
            <person name="Racz N."/>
            <person name="Riley R."/>
            <person name="Savchenko A."/>
            <person name="Shiryaev A."/>
            <person name="Soop K."/>
            <person name="Spirin V."/>
            <person name="Szebenyi C."/>
            <person name="Tomsovsky M."/>
            <person name="Tulloss R.E."/>
            <person name="Uehling J."/>
            <person name="Grigoriev I.V."/>
            <person name="Vagvolgyi C."/>
            <person name="Papp T."/>
            <person name="Martin F.M."/>
            <person name="Miettinen O."/>
            <person name="Hibbett D.S."/>
            <person name="Nagy L.G."/>
        </authorList>
    </citation>
    <scope>NUCLEOTIDE SEQUENCE [LARGE SCALE GENOMIC DNA]</scope>
    <source>
        <strain evidence="3 4">HHB13444</strain>
    </source>
</reference>
<dbReference type="Pfam" id="PF01693">
    <property type="entry name" value="Cauli_VI"/>
    <property type="match status" value="1"/>
</dbReference>
<dbReference type="InterPro" id="IPR011320">
    <property type="entry name" value="RNase_H1_N"/>
</dbReference>
<feature type="domain" description="Ribonuclease H1 N-terminal" evidence="2">
    <location>
        <begin position="388"/>
        <end position="428"/>
    </location>
</feature>
<dbReference type="InParanoid" id="A0A5C3NXW6"/>
<protein>
    <recommendedName>
        <fullName evidence="2">Ribonuclease H1 N-terminal domain-containing protein</fullName>
    </recommendedName>
</protein>
<sequence length="446" mass="45146">MSSDPSRELEQVEGSASSAPSFTFAEIYEMWLHIQEQYSAIHPEDPILDPCPHCMRRTLANAGHVHLAECEHGHSHGSGASVPDAADTSVSDAGDISGSDAVDTSGELWEQVSLESDFLAEHLPPILGPVPTARHGPAAGPSTSTPVSTRIVRDFASSAPPTRPPTPGGSVTRSIQVPDCAICPRHGPILTLCQTHGVTTVRRAPLGDPGNVAGPSRNVAGRHAHDDAGIADTVSVLNSFTGSLDDSLLFTPERMTAPLPTAGVAAPAIATPPPAIVNAAPVPAPVPAVVNAAPVPAPVPAAVYVAPVPAVIVPVAPAPAPAPAPAVVHAAPVAAPAPAVVNAAPVAAPAPAPAVAANPVLPPAPPAVPNGPPYTAYFTPQMTAEGGYYVVTRGRTVGVFDSWALMVASVSKISSGTGRGGFHSRDAAIAAFRDAEAAGIVVQRED</sequence>
<evidence type="ECO:0000313" key="4">
    <source>
        <dbReference type="Proteomes" id="UP000308197"/>
    </source>
</evidence>
<keyword evidence="4" id="KW-1185">Reference proteome</keyword>
<accession>A0A5C3NXW6</accession>
<name>A0A5C3NXW6_9APHY</name>
<proteinExistence type="predicted"/>
<dbReference type="Proteomes" id="UP000308197">
    <property type="component" value="Unassembled WGS sequence"/>
</dbReference>
<evidence type="ECO:0000256" key="1">
    <source>
        <dbReference type="SAM" id="MobiDB-lite"/>
    </source>
</evidence>